<evidence type="ECO:0000256" key="1">
    <source>
        <dbReference type="SAM" id="MobiDB-lite"/>
    </source>
</evidence>
<feature type="compositionally biased region" description="Gly residues" evidence="1">
    <location>
        <begin position="728"/>
        <end position="740"/>
    </location>
</feature>
<feature type="region of interest" description="Disordered" evidence="1">
    <location>
        <begin position="208"/>
        <end position="330"/>
    </location>
</feature>
<reference evidence="2" key="1">
    <citation type="submission" date="2019-07" db="EMBL/GenBank/DDBJ databases">
        <title>Hyphodiscus hymeniophilus genome sequencing and assembly.</title>
        <authorList>
            <person name="Kramer G."/>
            <person name="Nodwell J."/>
        </authorList>
    </citation>
    <scope>NUCLEOTIDE SEQUENCE</scope>
    <source>
        <strain evidence="2">ATCC 34498</strain>
    </source>
</reference>
<feature type="region of interest" description="Disordered" evidence="1">
    <location>
        <begin position="1"/>
        <end position="34"/>
    </location>
</feature>
<name>A0A9P7B0A8_9HELO</name>
<gene>
    <name evidence="2" type="ORF">D0Z07_0168</name>
</gene>
<feature type="compositionally biased region" description="Acidic residues" evidence="1">
    <location>
        <begin position="243"/>
        <end position="257"/>
    </location>
</feature>
<evidence type="ECO:0008006" key="4">
    <source>
        <dbReference type="Google" id="ProtNLM"/>
    </source>
</evidence>
<feature type="compositionally biased region" description="Basic and acidic residues" evidence="1">
    <location>
        <begin position="672"/>
        <end position="724"/>
    </location>
</feature>
<keyword evidence="3" id="KW-1185">Reference proteome</keyword>
<comment type="caution">
    <text evidence="2">The sequence shown here is derived from an EMBL/GenBank/DDBJ whole genome shotgun (WGS) entry which is preliminary data.</text>
</comment>
<dbReference type="EMBL" id="VNKQ01000002">
    <property type="protein sequence ID" value="KAG0652573.1"/>
    <property type="molecule type" value="Genomic_DNA"/>
</dbReference>
<feature type="region of interest" description="Disordered" evidence="1">
    <location>
        <begin position="616"/>
        <end position="646"/>
    </location>
</feature>
<dbReference type="OrthoDB" id="3946796at2759"/>
<organism evidence="2 3">
    <name type="scientific">Hyphodiscus hymeniophilus</name>
    <dbReference type="NCBI Taxonomy" id="353542"/>
    <lineage>
        <taxon>Eukaryota</taxon>
        <taxon>Fungi</taxon>
        <taxon>Dikarya</taxon>
        <taxon>Ascomycota</taxon>
        <taxon>Pezizomycotina</taxon>
        <taxon>Leotiomycetes</taxon>
        <taxon>Helotiales</taxon>
        <taxon>Hyphodiscaceae</taxon>
        <taxon>Hyphodiscus</taxon>
    </lineage>
</organism>
<feature type="compositionally biased region" description="Polar residues" evidence="1">
    <location>
        <begin position="217"/>
        <end position="227"/>
    </location>
</feature>
<accession>A0A9P7B0A8</accession>
<protein>
    <recommendedName>
        <fullName evidence="4">Carboxylesterase family protein</fullName>
    </recommendedName>
</protein>
<evidence type="ECO:0000313" key="3">
    <source>
        <dbReference type="Proteomes" id="UP000785200"/>
    </source>
</evidence>
<proteinExistence type="predicted"/>
<feature type="compositionally biased region" description="Polar residues" evidence="1">
    <location>
        <begin position="429"/>
        <end position="446"/>
    </location>
</feature>
<sequence length="740" mass="82056">MARTTRSKKVEISEDDTAQTLGESCTGSQLQPLEGNAMSVKENMVDLELKNLKAAYRDAIGMPKKIRKAKNKQIVKESIQPEFEDSVSPHIQPPVARITRRQAKAQEGPYLLADALSHNSPEMFMKSELEGSSHVGRPRDAGYLMSLIAGTGPSRSLNASISGRNIKSRRAANNYLFLADAAVREAPNQENQNDADIRVTEVTLAAEPKELKENFRDQQTLPNTSKQVADPVEDTNHGVEQSGLDDLEQVNDQDGDQDSFVGQITSRSPAKPFTELRDSLPSKEAAMLYPSSPNPSSDLRGQDGTIQADEDGHDSFVEHISTRSPAKPRIEDSVEALDQMEEVEEALHEAAMAEIMVSPEKKRQKKEQPVKPGFQSMRVKSAPKRASVIKKATSMTFKPLESSNLKDLDRRKMHTCLDTTPREVHKSDQSPISQVSSKDLVRSTNPFPRPASLLPPKDPTRSTKPVTRPTNFELPGEAVARKLKEQREQRKAQRESSGNSPHTARAFPGPSVKSTKPLTKPNFELPGEALSRRKREAHEAKVKAEEEEERKRREFKAKPIRQNVTSSVRDTAASRARQSRIGLEGITDGSLTVSKRTSMDVNAHRPFLPAFANKMANTSAPRAPGPNMKPIPLERKPSTKFHGPSMSGLAMQRTVSATEVQIQRQRAKEIYNRDQKFAEDIEREKKEREAAAKRSREEAAERGRQASREWAEKQKAKKLAEGDKGMSAGYGPGGQMGLKA</sequence>
<feature type="compositionally biased region" description="Basic and acidic residues" evidence="1">
    <location>
        <begin position="536"/>
        <end position="552"/>
    </location>
</feature>
<feature type="region of interest" description="Disordered" evidence="1">
    <location>
        <begin position="354"/>
        <end position="387"/>
    </location>
</feature>
<feature type="compositionally biased region" description="Basic and acidic residues" evidence="1">
    <location>
        <begin position="479"/>
        <end position="494"/>
    </location>
</feature>
<dbReference type="Proteomes" id="UP000785200">
    <property type="component" value="Unassembled WGS sequence"/>
</dbReference>
<evidence type="ECO:0000313" key="2">
    <source>
        <dbReference type="EMBL" id="KAG0652573.1"/>
    </source>
</evidence>
<dbReference type="AlphaFoldDB" id="A0A9P7B0A8"/>
<feature type="region of interest" description="Disordered" evidence="1">
    <location>
        <begin position="403"/>
        <end position="581"/>
    </location>
</feature>
<feature type="compositionally biased region" description="Polar residues" evidence="1">
    <location>
        <begin position="18"/>
        <end position="31"/>
    </location>
</feature>
<feature type="region of interest" description="Disordered" evidence="1">
    <location>
        <begin position="672"/>
        <end position="740"/>
    </location>
</feature>